<keyword evidence="1" id="KW-0732">Signal</keyword>
<dbReference type="InterPro" id="IPR025297">
    <property type="entry name" value="DUF4159"/>
</dbReference>
<evidence type="ECO:0000313" key="4">
    <source>
        <dbReference type="Proteomes" id="UP000316095"/>
    </source>
</evidence>
<sequence length="807" mass="90174" precursor="true">MRNQNSLLKRVLIYSIVAGLLASSSRPVIAQDELSAENVLAAIQKGRRYLISQQLPDGSWSTETASPYKIGISSLSLLSLMNSGLTSDDPAISRGLKWLRQQKPTLTYEISLMIMALTTAKEGAKDSLLVFSLAQQLEKGQQRTGLDKGGWGYSNSGNMGSGMPDRSNTQYAILGLRDAAYYGTPVDRKVWEGVRQYWENSQLPDGGWNYKLEDGRQSYGSMTVAGIASLSIAAAFLKSSEDTNPDGTPICCQPPEPNEALERAFRWMGRNFSVQTNPLYDTWWLYYLYGLERSGRLSGRRFFGSHDWYREGARVLLARQSKRDGSWRGEGGMEGQPNIGTPLALLFLSKGLAPVMINKMKLGPRDPDNAELVIGDLWNRHPKDVRNLVEHISTLPKWPKLLTWQTLDFDKAVANQNVQEVLQAPILFVTSENDLNDLMTDQHVDLLREYLINGGFLFVARGCESKSFEEGLRRLIQRLYPDGLNDLMPLAETHPVYRSEYLLDPANVPLQGVDVGCRTAIIYSPEDLGCLWDKRMVVDPPDRKQDIKTAIARSLRIGVNVVAYVTGREPPNKLDEQQLVSKQDDTDTLRGILGIAKLRHSGDWDAAPNAIKKLLLTLEKSFGVVAGTQPYKIPAGDPELYRFTLLYMHGQRNFELSPDEIRNVRKYLESGGVLFADACCGAPKFDASFRDLMQRMFPDAPMERIPVDHEMFSQAIGHNLESVKRRAPSNNQNDQALNPIEREGPPFLEGISLNGRYAVIYSKYDISCALEKQTSLSCIGYSPDDAAKIAMNVVLYSVLQDVTPNEP</sequence>
<dbReference type="Gene3D" id="3.40.50.12140">
    <property type="entry name" value="Domain of unknown function DUF4159"/>
    <property type="match status" value="2"/>
</dbReference>
<dbReference type="SUPFAM" id="SSF48239">
    <property type="entry name" value="Terpenoid cyclases/Protein prenyltransferases"/>
    <property type="match status" value="1"/>
</dbReference>
<dbReference type="RefSeq" id="WP_165441768.1">
    <property type="nucleotide sequence ID" value="NZ_SJPG01000001.1"/>
</dbReference>
<accession>A0A5C5XJU8</accession>
<dbReference type="InterPro" id="IPR008930">
    <property type="entry name" value="Terpenoid_cyclase/PrenylTrfase"/>
</dbReference>
<feature type="domain" description="DUF4159" evidence="2">
    <location>
        <begin position="595"/>
        <end position="797"/>
    </location>
</feature>
<proteinExistence type="predicted"/>
<feature type="chain" id="PRO_5023129934" description="DUF4159 domain-containing protein" evidence="1">
    <location>
        <begin position="31"/>
        <end position="807"/>
    </location>
</feature>
<evidence type="ECO:0000256" key="1">
    <source>
        <dbReference type="SAM" id="SignalP"/>
    </source>
</evidence>
<protein>
    <recommendedName>
        <fullName evidence="2">DUF4159 domain-containing protein</fullName>
    </recommendedName>
</protein>
<gene>
    <name evidence="3" type="ORF">Pan54_28110</name>
</gene>
<feature type="domain" description="DUF4159" evidence="2">
    <location>
        <begin position="412"/>
        <end position="565"/>
    </location>
</feature>
<dbReference type="CDD" id="cd00688">
    <property type="entry name" value="ISOPREN_C2_like"/>
    <property type="match status" value="1"/>
</dbReference>
<keyword evidence="4" id="KW-1185">Reference proteome</keyword>
<comment type="caution">
    <text evidence="3">The sequence shown here is derived from an EMBL/GenBank/DDBJ whole genome shotgun (WGS) entry which is preliminary data.</text>
</comment>
<organism evidence="3 4">
    <name type="scientific">Rubinisphaera italica</name>
    <dbReference type="NCBI Taxonomy" id="2527969"/>
    <lineage>
        <taxon>Bacteria</taxon>
        <taxon>Pseudomonadati</taxon>
        <taxon>Planctomycetota</taxon>
        <taxon>Planctomycetia</taxon>
        <taxon>Planctomycetales</taxon>
        <taxon>Planctomycetaceae</taxon>
        <taxon>Rubinisphaera</taxon>
    </lineage>
</organism>
<dbReference type="Proteomes" id="UP000316095">
    <property type="component" value="Unassembled WGS sequence"/>
</dbReference>
<reference evidence="3 4" key="1">
    <citation type="submission" date="2019-02" db="EMBL/GenBank/DDBJ databases">
        <title>Deep-cultivation of Planctomycetes and their phenomic and genomic characterization uncovers novel biology.</title>
        <authorList>
            <person name="Wiegand S."/>
            <person name="Jogler M."/>
            <person name="Boedeker C."/>
            <person name="Pinto D."/>
            <person name="Vollmers J."/>
            <person name="Rivas-Marin E."/>
            <person name="Kohn T."/>
            <person name="Peeters S.H."/>
            <person name="Heuer A."/>
            <person name="Rast P."/>
            <person name="Oberbeckmann S."/>
            <person name="Bunk B."/>
            <person name="Jeske O."/>
            <person name="Meyerdierks A."/>
            <person name="Storesund J.E."/>
            <person name="Kallscheuer N."/>
            <person name="Luecker S."/>
            <person name="Lage O.M."/>
            <person name="Pohl T."/>
            <person name="Merkel B.J."/>
            <person name="Hornburger P."/>
            <person name="Mueller R.-W."/>
            <person name="Bruemmer F."/>
            <person name="Labrenz M."/>
            <person name="Spormann A.M."/>
            <person name="Op Den Camp H."/>
            <person name="Overmann J."/>
            <person name="Amann R."/>
            <person name="Jetten M.S.M."/>
            <person name="Mascher T."/>
            <person name="Medema M.H."/>
            <person name="Devos D.P."/>
            <person name="Kaster A.-K."/>
            <person name="Ovreas L."/>
            <person name="Rohde M."/>
            <person name="Galperin M.Y."/>
            <person name="Jogler C."/>
        </authorList>
    </citation>
    <scope>NUCLEOTIDE SEQUENCE [LARGE SCALE GENOMIC DNA]</scope>
    <source>
        <strain evidence="3 4">Pan54</strain>
    </source>
</reference>
<feature type="signal peptide" evidence="1">
    <location>
        <begin position="1"/>
        <end position="30"/>
    </location>
</feature>
<name>A0A5C5XJU8_9PLAN</name>
<evidence type="ECO:0000259" key="2">
    <source>
        <dbReference type="Pfam" id="PF13709"/>
    </source>
</evidence>
<dbReference type="Pfam" id="PF13709">
    <property type="entry name" value="DUF4159"/>
    <property type="match status" value="2"/>
</dbReference>
<dbReference type="EMBL" id="SJPG01000001">
    <property type="protein sequence ID" value="TWT62072.1"/>
    <property type="molecule type" value="Genomic_DNA"/>
</dbReference>
<evidence type="ECO:0000313" key="3">
    <source>
        <dbReference type="EMBL" id="TWT62072.1"/>
    </source>
</evidence>
<dbReference type="Gene3D" id="1.50.10.20">
    <property type="match status" value="2"/>
</dbReference>
<dbReference type="AlphaFoldDB" id="A0A5C5XJU8"/>